<proteinExistence type="predicted"/>
<feature type="transmembrane region" description="Helical" evidence="1">
    <location>
        <begin position="40"/>
        <end position="67"/>
    </location>
</feature>
<evidence type="ECO:0000313" key="3">
    <source>
        <dbReference type="Proteomes" id="UP000334990"/>
    </source>
</evidence>
<dbReference type="Proteomes" id="UP000334990">
    <property type="component" value="Unassembled WGS sequence"/>
</dbReference>
<evidence type="ECO:0000313" key="2">
    <source>
        <dbReference type="EMBL" id="GES02365.1"/>
    </source>
</evidence>
<gene>
    <name evidence="2" type="ORF">Acor_44310</name>
</gene>
<dbReference type="AlphaFoldDB" id="A0A5M3VZV1"/>
<dbReference type="RefSeq" id="WP_218034411.1">
    <property type="nucleotide sequence ID" value="NZ_BAAABN010000060.1"/>
</dbReference>
<evidence type="ECO:0000256" key="1">
    <source>
        <dbReference type="SAM" id="Phobius"/>
    </source>
</evidence>
<sequence>MFFASAPIGVIGTIWAYKSLRETVSRVAGARIDWLGNATFAIWLTSLLVAFTAGNAAGLLTAVATLAQGLTQHGVQTAEATHIGQLPPVGALFAAFLGYNPIESLLAPTGTLAQLSPLNPVTVGGP</sequence>
<keyword evidence="1" id="KW-0472">Membrane</keyword>
<keyword evidence="1" id="KW-1133">Transmembrane helix</keyword>
<name>A0A5M3VZV1_9ACTN</name>
<keyword evidence="3" id="KW-1185">Reference proteome</keyword>
<reference evidence="2 3" key="1">
    <citation type="submission" date="2019-10" db="EMBL/GenBank/DDBJ databases">
        <title>Whole genome shotgun sequence of Acrocarpospora corrugata NBRC 13972.</title>
        <authorList>
            <person name="Ichikawa N."/>
            <person name="Kimura A."/>
            <person name="Kitahashi Y."/>
            <person name="Komaki H."/>
            <person name="Oguchi A."/>
        </authorList>
    </citation>
    <scope>NUCLEOTIDE SEQUENCE [LARGE SCALE GENOMIC DNA]</scope>
    <source>
        <strain evidence="2 3">NBRC 13972</strain>
    </source>
</reference>
<keyword evidence="1" id="KW-0812">Transmembrane</keyword>
<protein>
    <submittedName>
        <fullName evidence="2">Uncharacterized protein</fullName>
    </submittedName>
</protein>
<accession>A0A5M3VZV1</accession>
<dbReference type="EMBL" id="BLAD01000058">
    <property type="protein sequence ID" value="GES02365.1"/>
    <property type="molecule type" value="Genomic_DNA"/>
</dbReference>
<organism evidence="2 3">
    <name type="scientific">Acrocarpospora corrugata</name>
    <dbReference type="NCBI Taxonomy" id="35763"/>
    <lineage>
        <taxon>Bacteria</taxon>
        <taxon>Bacillati</taxon>
        <taxon>Actinomycetota</taxon>
        <taxon>Actinomycetes</taxon>
        <taxon>Streptosporangiales</taxon>
        <taxon>Streptosporangiaceae</taxon>
        <taxon>Acrocarpospora</taxon>
    </lineage>
</organism>
<comment type="caution">
    <text evidence="2">The sequence shown here is derived from an EMBL/GenBank/DDBJ whole genome shotgun (WGS) entry which is preliminary data.</text>
</comment>